<keyword evidence="4" id="KW-1185">Reference proteome</keyword>
<dbReference type="FunFam" id="1.10.340.70:FF:000001">
    <property type="entry name" value="Retrovirus-related Pol polyprotein from transposon gypsy-like Protein"/>
    <property type="match status" value="1"/>
</dbReference>
<evidence type="ECO:0000256" key="1">
    <source>
        <dbReference type="ARBA" id="ARBA00012493"/>
    </source>
</evidence>
<dbReference type="PROSITE" id="PS50994">
    <property type="entry name" value="INTEGRASE"/>
    <property type="match status" value="1"/>
</dbReference>
<gene>
    <name evidence="3" type="ORF">NTEN_LOCUS3045</name>
</gene>
<dbReference type="InterPro" id="IPR050951">
    <property type="entry name" value="Retrovirus_Pol_polyprotein"/>
</dbReference>
<dbReference type="GO" id="GO:0003676">
    <property type="term" value="F:nucleic acid binding"/>
    <property type="evidence" value="ECO:0007669"/>
    <property type="project" value="InterPro"/>
</dbReference>
<dbReference type="SUPFAM" id="SSF53098">
    <property type="entry name" value="Ribonuclease H-like"/>
    <property type="match status" value="1"/>
</dbReference>
<dbReference type="Proteomes" id="UP000479000">
    <property type="component" value="Unassembled WGS sequence"/>
</dbReference>
<dbReference type="InterPro" id="IPR012337">
    <property type="entry name" value="RNaseH-like_sf"/>
</dbReference>
<dbReference type="Gene3D" id="3.30.420.10">
    <property type="entry name" value="Ribonuclease H-like superfamily/Ribonuclease H"/>
    <property type="match status" value="1"/>
</dbReference>
<evidence type="ECO:0000313" key="3">
    <source>
        <dbReference type="EMBL" id="CAA9996547.1"/>
    </source>
</evidence>
<name>A0A6H5G2D2_9HEMI</name>
<dbReference type="Pfam" id="PF00665">
    <property type="entry name" value="rve"/>
    <property type="match status" value="1"/>
</dbReference>
<dbReference type="AlphaFoldDB" id="A0A6H5G2D2"/>
<dbReference type="EMBL" id="CADCXU010004674">
    <property type="protein sequence ID" value="CAA9996547.1"/>
    <property type="molecule type" value="Genomic_DNA"/>
</dbReference>
<dbReference type="InterPro" id="IPR036397">
    <property type="entry name" value="RNaseH_sf"/>
</dbReference>
<protein>
    <recommendedName>
        <fullName evidence="1">RNA-directed DNA polymerase</fullName>
        <ecNumber evidence="1">2.7.7.49</ecNumber>
    </recommendedName>
</protein>
<dbReference type="OrthoDB" id="6625139at2759"/>
<feature type="domain" description="Integrase catalytic" evidence="2">
    <location>
        <begin position="151"/>
        <end position="310"/>
    </location>
</feature>
<evidence type="ECO:0000313" key="4">
    <source>
        <dbReference type="Proteomes" id="UP000479000"/>
    </source>
</evidence>
<accession>A0A6H5G2D2</accession>
<dbReference type="GO" id="GO:0003964">
    <property type="term" value="F:RNA-directed DNA polymerase activity"/>
    <property type="evidence" value="ECO:0007669"/>
    <property type="project" value="UniProtKB-EC"/>
</dbReference>
<sequence length="432" mass="50160">MSRCFPDPQTEHQTQTEPVLTTLISELPDLFTDFFQSQCDDEELGPIIQKLKQNAPVPGFVIRKNKLWRRYDNGQERLPVPRKLRSVIFAFYHESLYGCHLGIDKTVSKIKSYFHWPGLNSYVKTKIEQCLTCQRIKTDQSGKKGVLSSTVYSYPGQRLFVDIAGELPSSGIEGYKYILIAVDAFTRFTFFVPLRRLSSETVMKALERHIFQHFGHWDTVCTDNASIFISQKFKTFLFNKGIQRVPLIRFYPNPNIAERQIKTLKTAISAYYAEHQSEWAKSLHFFQLCINSAIHSSTGFSPNRLFLGREVKTPLLLRWDICSDHQDATSQTDMWKQALENLKAAHTRIKRQYDGAHTKVEYNIDDVVLLKTYILSDKAKQINKKLAYKYSDPYKIIRKKSPVTYSLQKLDDPGVIREAHVSQMKIYRIPRH</sequence>
<dbReference type="Pfam" id="PF17921">
    <property type="entry name" value="Integrase_H2C2"/>
    <property type="match status" value="1"/>
</dbReference>
<reference evidence="3 4" key="1">
    <citation type="submission" date="2020-02" db="EMBL/GenBank/DDBJ databases">
        <authorList>
            <person name="Ferguson B K."/>
        </authorList>
    </citation>
    <scope>NUCLEOTIDE SEQUENCE [LARGE SCALE GENOMIC DNA]</scope>
</reference>
<dbReference type="EC" id="2.7.7.49" evidence="1"/>
<dbReference type="InterPro" id="IPR001584">
    <property type="entry name" value="Integrase_cat-core"/>
</dbReference>
<dbReference type="PANTHER" id="PTHR37984">
    <property type="entry name" value="PROTEIN CBG26694"/>
    <property type="match status" value="1"/>
</dbReference>
<organism evidence="3 4">
    <name type="scientific">Nesidiocoris tenuis</name>
    <dbReference type="NCBI Taxonomy" id="355587"/>
    <lineage>
        <taxon>Eukaryota</taxon>
        <taxon>Metazoa</taxon>
        <taxon>Ecdysozoa</taxon>
        <taxon>Arthropoda</taxon>
        <taxon>Hexapoda</taxon>
        <taxon>Insecta</taxon>
        <taxon>Pterygota</taxon>
        <taxon>Neoptera</taxon>
        <taxon>Paraneoptera</taxon>
        <taxon>Hemiptera</taxon>
        <taxon>Heteroptera</taxon>
        <taxon>Panheteroptera</taxon>
        <taxon>Cimicomorpha</taxon>
        <taxon>Miridae</taxon>
        <taxon>Dicyphina</taxon>
        <taxon>Nesidiocoris</taxon>
    </lineage>
</organism>
<evidence type="ECO:0000259" key="2">
    <source>
        <dbReference type="PROSITE" id="PS50994"/>
    </source>
</evidence>
<dbReference type="InterPro" id="IPR041588">
    <property type="entry name" value="Integrase_H2C2"/>
</dbReference>
<proteinExistence type="predicted"/>
<dbReference type="Gene3D" id="1.10.340.70">
    <property type="match status" value="1"/>
</dbReference>
<dbReference type="GO" id="GO:0015074">
    <property type="term" value="P:DNA integration"/>
    <property type="evidence" value="ECO:0007669"/>
    <property type="project" value="InterPro"/>
</dbReference>
<dbReference type="PANTHER" id="PTHR37984:SF5">
    <property type="entry name" value="PROTEIN NYNRIN-LIKE"/>
    <property type="match status" value="1"/>
</dbReference>